<dbReference type="AlphaFoldDB" id="A0AAD6MZQ4"/>
<feature type="transmembrane region" description="Helical" evidence="7">
    <location>
        <begin position="123"/>
        <end position="142"/>
    </location>
</feature>
<feature type="transmembrane region" description="Helical" evidence="7">
    <location>
        <begin position="55"/>
        <end position="81"/>
    </location>
</feature>
<organism evidence="9 10">
    <name type="scientific">Penicillium malachiteum</name>
    <dbReference type="NCBI Taxonomy" id="1324776"/>
    <lineage>
        <taxon>Eukaryota</taxon>
        <taxon>Fungi</taxon>
        <taxon>Dikarya</taxon>
        <taxon>Ascomycota</taxon>
        <taxon>Pezizomycotina</taxon>
        <taxon>Eurotiomycetes</taxon>
        <taxon>Eurotiomycetidae</taxon>
        <taxon>Eurotiales</taxon>
        <taxon>Aspergillaceae</taxon>
        <taxon>Penicillium</taxon>
    </lineage>
</organism>
<feature type="transmembrane region" description="Helical" evidence="7">
    <location>
        <begin position="180"/>
        <end position="199"/>
    </location>
</feature>
<name>A0AAD6MZQ4_9EURO</name>
<feature type="transmembrane region" description="Helical" evidence="7">
    <location>
        <begin position="93"/>
        <end position="111"/>
    </location>
</feature>
<feature type="transmembrane region" description="Helical" evidence="7">
    <location>
        <begin position="518"/>
        <end position="540"/>
    </location>
</feature>
<dbReference type="PANTHER" id="PTHR23501:SF199">
    <property type="entry name" value="MFS EFFLUX TRANSPORTER INPD-RELATED"/>
    <property type="match status" value="1"/>
</dbReference>
<dbReference type="CDD" id="cd17502">
    <property type="entry name" value="MFS_Azr1_MDR_like"/>
    <property type="match status" value="1"/>
</dbReference>
<feature type="compositionally biased region" description="Low complexity" evidence="6">
    <location>
        <begin position="551"/>
        <end position="567"/>
    </location>
</feature>
<comment type="similarity">
    <text evidence="2">Belongs to the major facilitator superfamily. TCR/Tet family.</text>
</comment>
<dbReference type="GO" id="GO:0022857">
    <property type="term" value="F:transmembrane transporter activity"/>
    <property type="evidence" value="ECO:0007669"/>
    <property type="project" value="InterPro"/>
</dbReference>
<dbReference type="FunFam" id="1.20.1250.20:FF:000196">
    <property type="entry name" value="MFS toxin efflux pump (AflT)"/>
    <property type="match status" value="1"/>
</dbReference>
<dbReference type="Proteomes" id="UP001215712">
    <property type="component" value="Unassembled WGS sequence"/>
</dbReference>
<evidence type="ECO:0000256" key="7">
    <source>
        <dbReference type="SAM" id="Phobius"/>
    </source>
</evidence>
<keyword evidence="4 7" id="KW-1133">Transmembrane helix</keyword>
<keyword evidence="3 7" id="KW-0812">Transmembrane</keyword>
<protein>
    <recommendedName>
        <fullName evidence="8">Major facilitator superfamily (MFS) profile domain-containing protein</fullName>
    </recommendedName>
</protein>
<dbReference type="Pfam" id="PF07690">
    <property type="entry name" value="MFS_1"/>
    <property type="match status" value="1"/>
</dbReference>
<sequence>MGAEYEKPPTPVFTPGEEGRSSNELIPLSEAQRSSEHNGEPEDGDVEEFLPPAKLLLVMIALILAVFCLALDNTIIVTAIPRITDDFHSLDDVGWYGSAYLLTSSTMTLLFGKIYTFYPLKWIYLLSLFIFELGSLICGVSPNSVGLICGRAVAGLGAAGLFSGSLLILTKSVPLNRRPLFTGLIEAGYGLATVAGPLLGGAFTDRLTWRWCFYINLPFGAVTGIGILFFFKSSKSFSNRADFKTQLREFDPIGNFFLLVAIVCLFLAMQWGGSKYAWDNARIIVLFILAAIFAIIFAFSQFWLQERATMPPRLLLNRNVWGCLWYCMTEGGAFFLFIYYLPIWFQAIKGVSAIESGIMGLPLILGQVISALVASGIVTIFGYYTPFLLLSAVFMSVGSGLLSTLEPNSSAGKWIGFQIILAIGVGLGRQQPFIAVQAALPTADIPTATSLMVLGQTLGGAVFIAAAQSVFQNELVKNLRSYAPDADVGAVLRGGATSLRHTVPHRLLPPVLQAYNDAITHSFYIGVTLAALCIIGPIFVEWKSVKGGGESSSTELGESSEPECATH</sequence>
<dbReference type="InterPro" id="IPR011701">
    <property type="entry name" value="MFS"/>
</dbReference>
<dbReference type="InterPro" id="IPR020846">
    <property type="entry name" value="MFS_dom"/>
</dbReference>
<evidence type="ECO:0000256" key="3">
    <source>
        <dbReference type="ARBA" id="ARBA00022692"/>
    </source>
</evidence>
<accession>A0AAD6MZQ4</accession>
<feature type="region of interest" description="Disordered" evidence="6">
    <location>
        <begin position="1"/>
        <end position="44"/>
    </location>
</feature>
<reference evidence="9" key="1">
    <citation type="journal article" date="2023" name="IMA Fungus">
        <title>Comparative genomic study of the Penicillium genus elucidates a diverse pangenome and 15 lateral gene transfer events.</title>
        <authorList>
            <person name="Petersen C."/>
            <person name="Sorensen T."/>
            <person name="Nielsen M.R."/>
            <person name="Sondergaard T.E."/>
            <person name="Sorensen J.L."/>
            <person name="Fitzpatrick D.A."/>
            <person name="Frisvad J.C."/>
            <person name="Nielsen K.L."/>
        </authorList>
    </citation>
    <scope>NUCLEOTIDE SEQUENCE</scope>
    <source>
        <strain evidence="9">IBT 17514</strain>
    </source>
</reference>
<reference evidence="9" key="2">
    <citation type="submission" date="2023-01" db="EMBL/GenBank/DDBJ databases">
        <authorList>
            <person name="Petersen C."/>
        </authorList>
    </citation>
    <scope>NUCLEOTIDE SEQUENCE</scope>
    <source>
        <strain evidence="9">IBT 17514</strain>
    </source>
</reference>
<evidence type="ECO:0000256" key="6">
    <source>
        <dbReference type="SAM" id="MobiDB-lite"/>
    </source>
</evidence>
<dbReference type="GO" id="GO:0005886">
    <property type="term" value="C:plasma membrane"/>
    <property type="evidence" value="ECO:0007669"/>
    <property type="project" value="TreeGrafter"/>
</dbReference>
<gene>
    <name evidence="9" type="ORF">N7493_001292</name>
</gene>
<dbReference type="PANTHER" id="PTHR23501">
    <property type="entry name" value="MAJOR FACILITATOR SUPERFAMILY"/>
    <property type="match status" value="1"/>
</dbReference>
<dbReference type="EMBL" id="JAQJAN010000002">
    <property type="protein sequence ID" value="KAJ5738137.1"/>
    <property type="molecule type" value="Genomic_DNA"/>
</dbReference>
<comment type="caution">
    <text evidence="9">The sequence shown here is derived from an EMBL/GenBank/DDBJ whole genome shotgun (WGS) entry which is preliminary data.</text>
</comment>
<evidence type="ECO:0000256" key="2">
    <source>
        <dbReference type="ARBA" id="ARBA00007520"/>
    </source>
</evidence>
<dbReference type="FunFam" id="1.20.1720.10:FF:000012">
    <property type="entry name" value="MFS toxin efflux pump (AflT)"/>
    <property type="match status" value="1"/>
</dbReference>
<feature type="transmembrane region" description="Helical" evidence="7">
    <location>
        <begin position="357"/>
        <end position="380"/>
    </location>
</feature>
<feature type="transmembrane region" description="Helical" evidence="7">
    <location>
        <begin position="449"/>
        <end position="471"/>
    </location>
</feature>
<evidence type="ECO:0000256" key="1">
    <source>
        <dbReference type="ARBA" id="ARBA00004141"/>
    </source>
</evidence>
<feature type="transmembrane region" description="Helical" evidence="7">
    <location>
        <begin position="211"/>
        <end position="231"/>
    </location>
</feature>
<feature type="transmembrane region" description="Helical" evidence="7">
    <location>
        <begin position="148"/>
        <end position="168"/>
    </location>
</feature>
<evidence type="ECO:0000256" key="4">
    <source>
        <dbReference type="ARBA" id="ARBA00022989"/>
    </source>
</evidence>
<feature type="transmembrane region" description="Helical" evidence="7">
    <location>
        <begin position="411"/>
        <end position="428"/>
    </location>
</feature>
<dbReference type="SUPFAM" id="SSF103473">
    <property type="entry name" value="MFS general substrate transporter"/>
    <property type="match status" value="1"/>
</dbReference>
<comment type="subcellular location">
    <subcellularLocation>
        <location evidence="1">Membrane</location>
        <topology evidence="1">Multi-pass membrane protein</topology>
    </subcellularLocation>
</comment>
<dbReference type="PROSITE" id="PS50850">
    <property type="entry name" value="MFS"/>
    <property type="match status" value="1"/>
</dbReference>
<feature type="transmembrane region" description="Helical" evidence="7">
    <location>
        <begin position="324"/>
        <end position="345"/>
    </location>
</feature>
<evidence type="ECO:0000259" key="8">
    <source>
        <dbReference type="PROSITE" id="PS50850"/>
    </source>
</evidence>
<feature type="domain" description="Major facilitator superfamily (MFS) profile" evidence="8">
    <location>
        <begin position="58"/>
        <end position="545"/>
    </location>
</feature>
<feature type="transmembrane region" description="Helical" evidence="7">
    <location>
        <begin position="252"/>
        <end position="271"/>
    </location>
</feature>
<keyword evidence="10" id="KW-1185">Reference proteome</keyword>
<evidence type="ECO:0000313" key="9">
    <source>
        <dbReference type="EMBL" id="KAJ5738137.1"/>
    </source>
</evidence>
<evidence type="ECO:0000313" key="10">
    <source>
        <dbReference type="Proteomes" id="UP001215712"/>
    </source>
</evidence>
<feature type="region of interest" description="Disordered" evidence="6">
    <location>
        <begin position="548"/>
        <end position="567"/>
    </location>
</feature>
<proteinExistence type="inferred from homology"/>
<keyword evidence="5 7" id="KW-0472">Membrane</keyword>
<feature type="transmembrane region" description="Helical" evidence="7">
    <location>
        <begin position="283"/>
        <end position="304"/>
    </location>
</feature>
<feature type="transmembrane region" description="Helical" evidence="7">
    <location>
        <begin position="387"/>
        <end position="405"/>
    </location>
</feature>
<evidence type="ECO:0000256" key="5">
    <source>
        <dbReference type="ARBA" id="ARBA00023136"/>
    </source>
</evidence>
<dbReference type="InterPro" id="IPR036259">
    <property type="entry name" value="MFS_trans_sf"/>
</dbReference>
<dbReference type="Gene3D" id="1.20.1250.20">
    <property type="entry name" value="MFS general substrate transporter like domains"/>
    <property type="match status" value="2"/>
</dbReference>